<keyword evidence="3" id="KW-0804">Transcription</keyword>
<evidence type="ECO:0000259" key="4">
    <source>
        <dbReference type="PROSITE" id="PS51071"/>
    </source>
</evidence>
<dbReference type="PANTHER" id="PTHR30514">
    <property type="entry name" value="GLUCOKINASE"/>
    <property type="match status" value="1"/>
</dbReference>
<dbReference type="Proteomes" id="UP000051063">
    <property type="component" value="Unassembled WGS sequence"/>
</dbReference>
<dbReference type="Pfam" id="PF01380">
    <property type="entry name" value="SIS"/>
    <property type="match status" value="1"/>
</dbReference>
<dbReference type="PANTHER" id="PTHR30514:SF18">
    <property type="entry name" value="RPIR-FAMILY TRANSCRIPTIONAL REGULATOR"/>
    <property type="match status" value="1"/>
</dbReference>
<evidence type="ECO:0000313" key="6">
    <source>
        <dbReference type="EMBL" id="KQL48528.1"/>
    </source>
</evidence>
<feature type="domain" description="HTH rpiR-type" evidence="4">
    <location>
        <begin position="5"/>
        <end position="81"/>
    </location>
</feature>
<gene>
    <name evidence="6" type="ORF">AN963_01595</name>
</gene>
<dbReference type="SUPFAM" id="SSF46689">
    <property type="entry name" value="Homeodomain-like"/>
    <property type="match status" value="1"/>
</dbReference>
<evidence type="ECO:0000256" key="2">
    <source>
        <dbReference type="ARBA" id="ARBA00023125"/>
    </source>
</evidence>
<keyword evidence="2" id="KW-0238">DNA-binding</keyword>
<dbReference type="PROSITE" id="PS51464">
    <property type="entry name" value="SIS"/>
    <property type="match status" value="1"/>
</dbReference>
<name>A0ABR5NAH8_BRECH</name>
<evidence type="ECO:0000313" key="7">
    <source>
        <dbReference type="Proteomes" id="UP000051063"/>
    </source>
</evidence>
<comment type="caution">
    <text evidence="6">The sequence shown here is derived from an EMBL/GenBank/DDBJ whole genome shotgun (WGS) entry which is preliminary data.</text>
</comment>
<dbReference type="RefSeq" id="WP_055742815.1">
    <property type="nucleotide sequence ID" value="NZ_LJJB01000007.1"/>
</dbReference>
<keyword evidence="7" id="KW-1185">Reference proteome</keyword>
<dbReference type="InterPro" id="IPR036388">
    <property type="entry name" value="WH-like_DNA-bd_sf"/>
</dbReference>
<evidence type="ECO:0000259" key="5">
    <source>
        <dbReference type="PROSITE" id="PS51464"/>
    </source>
</evidence>
<dbReference type="SUPFAM" id="SSF53697">
    <property type="entry name" value="SIS domain"/>
    <property type="match status" value="1"/>
</dbReference>
<dbReference type="InterPro" id="IPR035472">
    <property type="entry name" value="RpiR-like_SIS"/>
</dbReference>
<dbReference type="CDD" id="cd05013">
    <property type="entry name" value="SIS_RpiR"/>
    <property type="match status" value="1"/>
</dbReference>
<evidence type="ECO:0000256" key="1">
    <source>
        <dbReference type="ARBA" id="ARBA00023015"/>
    </source>
</evidence>
<keyword evidence="1" id="KW-0805">Transcription regulation</keyword>
<proteinExistence type="predicted"/>
<protein>
    <recommendedName>
        <fullName evidence="8">RpiR family transcriptional regulator</fullName>
    </recommendedName>
</protein>
<sequence length="289" mass="32520">MNLRPTVLQKLSHMYPQMSPSQQAIADVILRDPEASAFYNVAEMAREANVSESTVTRFATFLGFSGFPGLSRELQEMVRSRLTTGQRFQLSRSITKAEQQTVVQHFEEDVHNLNLMMERIDLNALERIVQLLLAAKRIGIVSARSALALGTFFDFYLNLLNKDTLLFNGDPRTVDRIHRFQAEDVIVGIGFARYTRFTVDCLAIGKKRGARIIVITDYPSSPLVQYADEVLYTPTGIASHMESFVAPMSLLTAILRSMFHQDSEKATGLLTDLEEAWIGLGTYYDPNKS</sequence>
<accession>A0ABR5NAH8</accession>
<dbReference type="Pfam" id="PF01418">
    <property type="entry name" value="HTH_6"/>
    <property type="match status" value="1"/>
</dbReference>
<dbReference type="Gene3D" id="1.10.10.10">
    <property type="entry name" value="Winged helix-like DNA-binding domain superfamily/Winged helix DNA-binding domain"/>
    <property type="match status" value="1"/>
</dbReference>
<dbReference type="EMBL" id="LJJB01000007">
    <property type="protein sequence ID" value="KQL48528.1"/>
    <property type="molecule type" value="Genomic_DNA"/>
</dbReference>
<evidence type="ECO:0008006" key="8">
    <source>
        <dbReference type="Google" id="ProtNLM"/>
    </source>
</evidence>
<dbReference type="InterPro" id="IPR046348">
    <property type="entry name" value="SIS_dom_sf"/>
</dbReference>
<dbReference type="InterPro" id="IPR009057">
    <property type="entry name" value="Homeodomain-like_sf"/>
</dbReference>
<dbReference type="InterPro" id="IPR000281">
    <property type="entry name" value="HTH_RpiR"/>
</dbReference>
<reference evidence="6 7" key="1">
    <citation type="submission" date="2015-09" db="EMBL/GenBank/DDBJ databases">
        <title>Genome sequencing project for genomic taxonomy and phylogenomics of Bacillus-like bacteria.</title>
        <authorList>
            <person name="Liu B."/>
            <person name="Wang J."/>
            <person name="Zhu Y."/>
            <person name="Liu G."/>
            <person name="Chen Q."/>
            <person name="Chen Z."/>
            <person name="Lan J."/>
            <person name="Che J."/>
            <person name="Ge C."/>
            <person name="Shi H."/>
            <person name="Pan Z."/>
            <person name="Liu X."/>
        </authorList>
    </citation>
    <scope>NUCLEOTIDE SEQUENCE [LARGE SCALE GENOMIC DNA]</scope>
    <source>
        <strain evidence="6 7">DSM 8552</strain>
    </source>
</reference>
<dbReference type="Gene3D" id="3.40.50.10490">
    <property type="entry name" value="Glucose-6-phosphate isomerase like protein, domain 1"/>
    <property type="match status" value="1"/>
</dbReference>
<feature type="domain" description="SIS" evidence="5">
    <location>
        <begin position="128"/>
        <end position="264"/>
    </location>
</feature>
<organism evidence="6 7">
    <name type="scientific">Brevibacillus choshinensis</name>
    <dbReference type="NCBI Taxonomy" id="54911"/>
    <lineage>
        <taxon>Bacteria</taxon>
        <taxon>Bacillati</taxon>
        <taxon>Bacillota</taxon>
        <taxon>Bacilli</taxon>
        <taxon>Bacillales</taxon>
        <taxon>Paenibacillaceae</taxon>
        <taxon>Brevibacillus</taxon>
    </lineage>
</organism>
<dbReference type="InterPro" id="IPR047640">
    <property type="entry name" value="RpiR-like"/>
</dbReference>
<dbReference type="InterPro" id="IPR001347">
    <property type="entry name" value="SIS_dom"/>
</dbReference>
<evidence type="ECO:0000256" key="3">
    <source>
        <dbReference type="ARBA" id="ARBA00023163"/>
    </source>
</evidence>
<dbReference type="PROSITE" id="PS51071">
    <property type="entry name" value="HTH_RPIR"/>
    <property type="match status" value="1"/>
</dbReference>